<comment type="caution">
    <text evidence="10">The sequence shown here is derived from an EMBL/GenBank/DDBJ whole genome shotgun (WGS) entry which is preliminary data.</text>
</comment>
<dbReference type="SUPFAM" id="SSF48179">
    <property type="entry name" value="6-phosphogluconate dehydrogenase C-terminal domain-like"/>
    <property type="match status" value="1"/>
</dbReference>
<evidence type="ECO:0000259" key="8">
    <source>
        <dbReference type="Pfam" id="PF01232"/>
    </source>
</evidence>
<evidence type="ECO:0000259" key="9">
    <source>
        <dbReference type="Pfam" id="PF08125"/>
    </source>
</evidence>
<dbReference type="PANTHER" id="PTHR43362:SF1">
    <property type="entry name" value="MANNITOL DEHYDROGENASE 2-RELATED"/>
    <property type="match status" value="1"/>
</dbReference>
<organism evidence="10 11">
    <name type="scientific">Streptomyces marispadix</name>
    <dbReference type="NCBI Taxonomy" id="2922868"/>
    <lineage>
        <taxon>Bacteria</taxon>
        <taxon>Bacillati</taxon>
        <taxon>Actinomycetota</taxon>
        <taxon>Actinomycetes</taxon>
        <taxon>Kitasatosporales</taxon>
        <taxon>Streptomycetaceae</taxon>
        <taxon>Streptomyces</taxon>
    </lineage>
</organism>
<dbReference type="PROSITE" id="PS00974">
    <property type="entry name" value="MANNITOL_DHGENASE"/>
    <property type="match status" value="1"/>
</dbReference>
<dbReference type="Pfam" id="PF01232">
    <property type="entry name" value="Mannitol_dh"/>
    <property type="match status" value="1"/>
</dbReference>
<dbReference type="EMBL" id="JAKWJU010000002">
    <property type="protein sequence ID" value="MCH6163326.1"/>
    <property type="molecule type" value="Genomic_DNA"/>
</dbReference>
<dbReference type="InterPro" id="IPR050988">
    <property type="entry name" value="Mannitol_DH/Oxidoreductase"/>
</dbReference>
<protein>
    <recommendedName>
        <fullName evidence="3">Mannitol-1-phosphate 5-dehydrogenase</fullName>
        <ecNumber evidence="2">1.1.1.17</ecNumber>
    </recommendedName>
</protein>
<dbReference type="Gene3D" id="1.10.1040.10">
    <property type="entry name" value="N-(1-d-carboxylethyl)-l-norvaline Dehydrogenase, domain 2"/>
    <property type="match status" value="1"/>
</dbReference>
<accession>A0ABS9T4Y2</accession>
<evidence type="ECO:0000256" key="7">
    <source>
        <dbReference type="SAM" id="MobiDB-lite"/>
    </source>
</evidence>
<dbReference type="Gene3D" id="3.40.50.720">
    <property type="entry name" value="NAD(P)-binding Rossmann-like Domain"/>
    <property type="match status" value="1"/>
</dbReference>
<name>A0ABS9T4Y2_9ACTN</name>
<dbReference type="Pfam" id="PF08125">
    <property type="entry name" value="Mannitol_dh_C"/>
    <property type="match status" value="1"/>
</dbReference>
<dbReference type="PRINTS" id="PR00084">
    <property type="entry name" value="MTLDHDRGNASE"/>
</dbReference>
<evidence type="ECO:0000256" key="3">
    <source>
        <dbReference type="ARBA" id="ARBA00016219"/>
    </source>
</evidence>
<evidence type="ECO:0000256" key="1">
    <source>
        <dbReference type="ARBA" id="ARBA00006541"/>
    </source>
</evidence>
<dbReference type="InterPro" id="IPR023027">
    <property type="entry name" value="Mannitol_DH_CS"/>
</dbReference>
<evidence type="ECO:0000313" key="11">
    <source>
        <dbReference type="Proteomes" id="UP001166784"/>
    </source>
</evidence>
<proteinExistence type="inferred from homology"/>
<reference evidence="10" key="1">
    <citation type="submission" date="2022-03" db="EMBL/GenBank/DDBJ databases">
        <authorList>
            <person name="Santos J.D.N."/>
            <person name="Kallscheuer N."/>
            <person name="Jogler C."/>
            <person name="Lage O.M."/>
        </authorList>
    </citation>
    <scope>NUCLEOTIDE SEQUENCE</scope>
    <source>
        <strain evidence="10">M600PL45_2</strain>
    </source>
</reference>
<evidence type="ECO:0000256" key="2">
    <source>
        <dbReference type="ARBA" id="ARBA00012939"/>
    </source>
</evidence>
<feature type="domain" description="Mannitol dehydrogenase C-terminal" evidence="9">
    <location>
        <begin position="292"/>
        <end position="477"/>
    </location>
</feature>
<dbReference type="InterPro" id="IPR008927">
    <property type="entry name" value="6-PGluconate_DH-like_C_sf"/>
</dbReference>
<gene>
    <name evidence="10" type="ORF">MMA15_23915</name>
</gene>
<evidence type="ECO:0000256" key="5">
    <source>
        <dbReference type="ARBA" id="ARBA00023027"/>
    </source>
</evidence>
<dbReference type="PANTHER" id="PTHR43362">
    <property type="entry name" value="MANNITOL DEHYDROGENASE DSF1-RELATED"/>
    <property type="match status" value="1"/>
</dbReference>
<evidence type="ECO:0000256" key="4">
    <source>
        <dbReference type="ARBA" id="ARBA00023002"/>
    </source>
</evidence>
<evidence type="ECO:0000256" key="6">
    <source>
        <dbReference type="ARBA" id="ARBA00048615"/>
    </source>
</evidence>
<feature type="domain" description="Mannitol dehydrogenase N-terminal" evidence="8">
    <location>
        <begin position="33"/>
        <end position="283"/>
    </location>
</feature>
<dbReference type="InterPro" id="IPR013131">
    <property type="entry name" value="Mannitol_DH_N"/>
</dbReference>
<dbReference type="EC" id="1.1.1.17" evidence="2"/>
<dbReference type="InterPro" id="IPR013328">
    <property type="entry name" value="6PGD_dom2"/>
</dbReference>
<keyword evidence="11" id="KW-1185">Reference proteome</keyword>
<evidence type="ECO:0000313" key="10">
    <source>
        <dbReference type="EMBL" id="MCH6163326.1"/>
    </source>
</evidence>
<keyword evidence="4" id="KW-0560">Oxidoreductase</keyword>
<feature type="region of interest" description="Disordered" evidence="7">
    <location>
        <begin position="1"/>
        <end position="24"/>
    </location>
</feature>
<keyword evidence="5" id="KW-0520">NAD</keyword>
<dbReference type="InterPro" id="IPR000669">
    <property type="entry name" value="Mannitol_DH"/>
</dbReference>
<comment type="similarity">
    <text evidence="1">Belongs to the mannitol dehydrogenase family.</text>
</comment>
<comment type="catalytic activity">
    <reaction evidence="6">
        <text>D-mannitol 1-phosphate + NAD(+) = beta-D-fructose 6-phosphate + NADH + H(+)</text>
        <dbReference type="Rhea" id="RHEA:19661"/>
        <dbReference type="ChEBI" id="CHEBI:15378"/>
        <dbReference type="ChEBI" id="CHEBI:57540"/>
        <dbReference type="ChEBI" id="CHEBI:57634"/>
        <dbReference type="ChEBI" id="CHEBI:57945"/>
        <dbReference type="ChEBI" id="CHEBI:61381"/>
        <dbReference type="EC" id="1.1.1.17"/>
    </reaction>
</comment>
<dbReference type="Proteomes" id="UP001166784">
    <property type="component" value="Unassembled WGS sequence"/>
</dbReference>
<dbReference type="InterPro" id="IPR013118">
    <property type="entry name" value="Mannitol_DH_C"/>
</dbReference>
<dbReference type="SUPFAM" id="SSF51735">
    <property type="entry name" value="NAD(P)-binding Rossmann-fold domains"/>
    <property type="match status" value="1"/>
</dbReference>
<dbReference type="InterPro" id="IPR036291">
    <property type="entry name" value="NAD(P)-bd_dom_sf"/>
</dbReference>
<reference evidence="10" key="2">
    <citation type="journal article" date="2023" name="Int. J. Syst. Evol. Microbiol.">
        <title>Streptomyces marispadix sp. nov., isolated from marine beach sediment of the Northern Coast of Portugal.</title>
        <authorList>
            <person name="dos Santos J.D.N."/>
            <person name="Vitorino I.R."/>
            <person name="Kallscheuer N."/>
            <person name="Srivastava A."/>
            <person name="Krautwurst S."/>
            <person name="Marz M."/>
            <person name="Jogler C."/>
            <person name="Lobo Da Cunha A."/>
            <person name="Catita J."/>
            <person name="Goncalves H."/>
            <person name="Gonzalez I."/>
            <person name="Reyes F."/>
            <person name="Lage O.M."/>
        </authorList>
    </citation>
    <scope>NUCLEOTIDE SEQUENCE</scope>
    <source>
        <strain evidence="10">M600PL45_2</strain>
    </source>
</reference>
<dbReference type="RefSeq" id="WP_241062209.1">
    <property type="nucleotide sequence ID" value="NZ_JAKWJU010000002.1"/>
</dbReference>
<sequence>MTAFRLDNTASITTGEEGAPEAPRYDRTQLTAGIVHFGVGNFHRAHQAMAIDRLLADGLARDYGICGVGVLPSDARMRDVLTAQNGLYTLELRHPDGSREARIIGSLIDYLYAPDDPGAVVERLARPEVRIVSLTVTEGGYHIDQTTGEFDPSDENIQHDLAHPGAPRSTFGLIVAGLRRRRAAGLPPFTVMSCDNLPGNGHVARGTIIAFARLQDADLADWISAEVSFPNSMVDRITPATSDADREHIRSAYHVDDEWPVPAEPFFQWVLEDDFGNGRPPFEQAGVEVVDDVTPYELMKLRLLNVGHQAMAYFGYLAGHRYVHEAMADPDLRALVRRYMDQEGTPTLPVTGVDLGAYKDTLFERFSNVEVADTLARLCAEGSDRIPKWLVPVIRENLAAGRSIRISAAICASWARYAEGISEDGEPFGIVDRLAAERQEAARRQRAHPVAFIENQSLFGDLAADRTFRAAYTDALAMLHGEGARATYRKIVQRATGS</sequence>